<evidence type="ECO:0000256" key="5">
    <source>
        <dbReference type="ARBA" id="ARBA00023212"/>
    </source>
</evidence>
<feature type="compositionally biased region" description="Basic and acidic residues" evidence="6">
    <location>
        <begin position="469"/>
        <end position="490"/>
    </location>
</feature>
<dbReference type="PANTHER" id="PTHR19321:SF52">
    <property type="entry name" value="65-KDA MICROTUBULE-ASSOCIATED PROTEIN 4"/>
    <property type="match status" value="1"/>
</dbReference>
<reference evidence="8" key="1">
    <citation type="submission" date="2021-01" db="EMBL/GenBank/DDBJ databases">
        <authorList>
            <person name="Bezrukov I."/>
        </authorList>
    </citation>
    <scope>NUCLEOTIDE SEQUENCE</scope>
</reference>
<evidence type="ECO:0000259" key="7">
    <source>
        <dbReference type="Pfam" id="PF14392"/>
    </source>
</evidence>
<dbReference type="GO" id="GO:0005819">
    <property type="term" value="C:spindle"/>
    <property type="evidence" value="ECO:0007669"/>
    <property type="project" value="TreeGrafter"/>
</dbReference>
<dbReference type="InterPro" id="IPR007145">
    <property type="entry name" value="MAP65_Ase1_PRC1"/>
</dbReference>
<keyword evidence="5" id="KW-0206">Cytoskeleton</keyword>
<accession>A0A8S1ZI39</accession>
<dbReference type="EMBL" id="LR999451">
    <property type="protein sequence ID" value="CAE5959387.1"/>
    <property type="molecule type" value="Genomic_DNA"/>
</dbReference>
<comment type="similarity">
    <text evidence="2">Belongs to the MAP65/ASE1 family.</text>
</comment>
<feature type="region of interest" description="Disordered" evidence="6">
    <location>
        <begin position="456"/>
        <end position="503"/>
    </location>
</feature>
<dbReference type="AlphaFoldDB" id="A0A8S1ZI39"/>
<evidence type="ECO:0000256" key="6">
    <source>
        <dbReference type="SAM" id="MobiDB-lite"/>
    </source>
</evidence>
<organism evidence="8 9">
    <name type="scientific">Arabidopsis arenosa</name>
    <name type="common">Sand rock-cress</name>
    <name type="synonym">Cardaminopsis arenosa</name>
    <dbReference type="NCBI Taxonomy" id="38785"/>
    <lineage>
        <taxon>Eukaryota</taxon>
        <taxon>Viridiplantae</taxon>
        <taxon>Streptophyta</taxon>
        <taxon>Embryophyta</taxon>
        <taxon>Tracheophyta</taxon>
        <taxon>Spermatophyta</taxon>
        <taxon>Magnoliopsida</taxon>
        <taxon>eudicotyledons</taxon>
        <taxon>Gunneridae</taxon>
        <taxon>Pentapetalae</taxon>
        <taxon>rosids</taxon>
        <taxon>malvids</taxon>
        <taxon>Brassicales</taxon>
        <taxon>Brassicaceae</taxon>
        <taxon>Camelineae</taxon>
        <taxon>Arabidopsis</taxon>
    </lineage>
</organism>
<evidence type="ECO:0000256" key="1">
    <source>
        <dbReference type="ARBA" id="ARBA00004245"/>
    </source>
</evidence>
<dbReference type="InterPro" id="IPR025836">
    <property type="entry name" value="Zn_knuckle_CX2CX4HX4C"/>
</dbReference>
<evidence type="ECO:0000256" key="4">
    <source>
        <dbReference type="ARBA" id="ARBA00023054"/>
    </source>
</evidence>
<keyword evidence="3" id="KW-0493">Microtubule</keyword>
<keyword evidence="4" id="KW-0175">Coiled coil</keyword>
<keyword evidence="5" id="KW-0963">Cytoplasm</keyword>
<keyword evidence="9" id="KW-1185">Reference proteome</keyword>
<dbReference type="GO" id="GO:0005874">
    <property type="term" value="C:microtubule"/>
    <property type="evidence" value="ECO:0007669"/>
    <property type="project" value="UniProtKB-KW"/>
</dbReference>
<dbReference type="GO" id="GO:0000226">
    <property type="term" value="P:microtubule cytoskeleton organization"/>
    <property type="evidence" value="ECO:0007669"/>
    <property type="project" value="InterPro"/>
</dbReference>
<sequence>MMQNSTEQFSRIETTCGLLLGQLQIGRGRVFAENTELVVFGSWCRFQGHDKRDVRTSTLDRLDMMIVNLREVQDLAVSLLELWNLLDTPAEEQKIFHNVTCSIALLRMKSLGLVIRIKEVILRKKLELEEISRKMHMAGHPSVKDPEQLLEQIDSEIAKDDNRYNAGRGAHLTLKRAEKARGFQRYHLRVLSTAAKEIRKKRIAKRGTMKSKAMQDINLGAEDEPVAISPAIVAQEAAENRFILRGRPKWVGLLEMLRMLTLMVKKRLESSFFRVQVNWNIENPLRFQRNVQFQVGINTLLRFRYERLRGFCEVCGLLTYNAGACLIQNGGEDNNSDGDDDEDLPDAGTQNRGVIICEIADDEENGGPEEIVPEVDVQEEAEENENVEDIDPLHNSLASEMDNNELFNPIPIFENEKGDIPGSESYQRYSINIHPREEIMEQTMLNREIMAIERGKPKREDVLDQTEENDTKMVIHEKEESSSFSDRSDQCRGALGLKPPYPP</sequence>
<protein>
    <recommendedName>
        <fullName evidence="7">Zinc knuckle CX2CX4HX4C domain-containing protein</fullName>
    </recommendedName>
</protein>
<proteinExistence type="inferred from homology"/>
<evidence type="ECO:0000256" key="2">
    <source>
        <dbReference type="ARBA" id="ARBA00006187"/>
    </source>
</evidence>
<gene>
    <name evidence="8" type="ORF">AARE701A_LOCUS2914</name>
</gene>
<comment type="subcellular location">
    <subcellularLocation>
        <location evidence="1">Cytoplasm</location>
        <location evidence="1">Cytoskeleton</location>
    </subcellularLocation>
</comment>
<feature type="domain" description="Zinc knuckle CX2CX4HX4C" evidence="7">
    <location>
        <begin position="279"/>
        <end position="326"/>
    </location>
</feature>
<dbReference type="Pfam" id="PF14392">
    <property type="entry name" value="zf-CCHC_4"/>
    <property type="match status" value="1"/>
</dbReference>
<evidence type="ECO:0000256" key="3">
    <source>
        <dbReference type="ARBA" id="ARBA00022701"/>
    </source>
</evidence>
<evidence type="ECO:0000313" key="8">
    <source>
        <dbReference type="EMBL" id="CAE5959387.1"/>
    </source>
</evidence>
<dbReference type="PANTHER" id="PTHR19321">
    <property type="entry name" value="PROTEIN REGULATOR OF CYTOKINESIS 1 PRC1-RELATED"/>
    <property type="match status" value="1"/>
</dbReference>
<name>A0A8S1ZI39_ARAAE</name>
<evidence type="ECO:0000313" key="9">
    <source>
        <dbReference type="Proteomes" id="UP000682877"/>
    </source>
</evidence>
<dbReference type="GO" id="GO:0005737">
    <property type="term" value="C:cytoplasm"/>
    <property type="evidence" value="ECO:0007669"/>
    <property type="project" value="TreeGrafter"/>
</dbReference>
<dbReference type="Proteomes" id="UP000682877">
    <property type="component" value="Chromosome 1"/>
</dbReference>
<dbReference type="GO" id="GO:0008017">
    <property type="term" value="F:microtubule binding"/>
    <property type="evidence" value="ECO:0007669"/>
    <property type="project" value="InterPro"/>
</dbReference>